<dbReference type="InterPro" id="IPR025693">
    <property type="entry name" value="Gly-zipper_OmpA-like_dom"/>
</dbReference>
<dbReference type="Pfam" id="PF13436">
    <property type="entry name" value="Gly-zipper_OmpA"/>
    <property type="match status" value="1"/>
</dbReference>
<reference evidence="2 3" key="1">
    <citation type="submission" date="2016-11" db="EMBL/GenBank/DDBJ databases">
        <authorList>
            <person name="Jaros S."/>
            <person name="Januszkiewicz K."/>
            <person name="Wedrychowicz H."/>
        </authorList>
    </citation>
    <scope>NUCLEOTIDE SEQUENCE [LARGE SCALE GENOMIC DNA]</scope>
    <source>
        <strain evidence="2 3">GAS86</strain>
    </source>
</reference>
<dbReference type="PROSITE" id="PS51257">
    <property type="entry name" value="PROKAR_LIPOPROTEIN"/>
    <property type="match status" value="1"/>
</dbReference>
<gene>
    <name evidence="2" type="ORF">SAMN05444168_6898</name>
</gene>
<sequence>MKLVRITRLALPVGLVAIALTGCAVIPPSGPSVVALPPSGKPMNVFQQEDYTCRDYAFRSDNAGAPAHSAIPEGVGSTAVGTVGGAAAGALLGAAAGNAGIGAAIGAGAGLLFGSAVGANNTQATSASLQSRYDAAYAQCMASKGNTISQPAVYSTVPAYAPPPVAVVPAPVVYGYPQRYGYWAY</sequence>
<name>A0A1N6KDN4_9BURK</name>
<feature type="domain" description="Glycine-zipper-containing OmpA-like membrane" evidence="1">
    <location>
        <begin position="75"/>
        <end position="118"/>
    </location>
</feature>
<protein>
    <submittedName>
        <fullName evidence="2">Glycine-zipper containing OmpA-like membrane domain-containing protein</fullName>
    </submittedName>
</protein>
<dbReference type="OrthoDB" id="5573966at2"/>
<dbReference type="AlphaFoldDB" id="A0A1N6KDN4"/>
<organism evidence="2 3">
    <name type="scientific">Paraburkholderia phenazinium</name>
    <dbReference type="NCBI Taxonomy" id="60549"/>
    <lineage>
        <taxon>Bacteria</taxon>
        <taxon>Pseudomonadati</taxon>
        <taxon>Pseudomonadota</taxon>
        <taxon>Betaproteobacteria</taxon>
        <taxon>Burkholderiales</taxon>
        <taxon>Burkholderiaceae</taxon>
        <taxon>Paraburkholderia</taxon>
    </lineage>
</organism>
<evidence type="ECO:0000313" key="3">
    <source>
        <dbReference type="Proteomes" id="UP000184693"/>
    </source>
</evidence>
<evidence type="ECO:0000259" key="1">
    <source>
        <dbReference type="Pfam" id="PF13436"/>
    </source>
</evidence>
<proteinExistence type="predicted"/>
<evidence type="ECO:0000313" key="2">
    <source>
        <dbReference type="EMBL" id="SIO54662.1"/>
    </source>
</evidence>
<dbReference type="Proteomes" id="UP000184693">
    <property type="component" value="Unassembled WGS sequence"/>
</dbReference>
<dbReference type="EMBL" id="FSRM01000002">
    <property type="protein sequence ID" value="SIO54662.1"/>
    <property type="molecule type" value="Genomic_DNA"/>
</dbReference>
<dbReference type="RefSeq" id="WP_083611723.1">
    <property type="nucleotide sequence ID" value="NZ_FSRM01000002.1"/>
</dbReference>
<accession>A0A1N6KDN4</accession>